<sequence length="368" mass="39544">MRKVTVIGAGIGGLAAATALAQRGAEVTVLERAPELTEVGAGLQISPNGLAVLDALGLGEDIRAVGVRNRSIHLVDGLRDRTIARLPLGDRSYLLLHRFDLVDVLARGAKRAGVTLRFGQDVDAVADGPEPQIDGVAQEFVLGADGLRSIARPVLNGAASPVFSGQVAWRAVVTGDMPSEARVDMGPGKHLVRYPLRDGRINLVGVVEDAHWRAEGWHHAGDPDTFRATFADLPGAREDLARVSEVGVWGLFLHPVAQVWAGQNVAILGDAAHPTLPFLAQGANLALEDAWSFAAAFERGDLPAWQAVRQPRVQRALDAARSNARNYHLTGPARMVAHLGLRGLSRLSPDALTRRFDWLYGYDVTRER</sequence>
<evidence type="ECO:0000313" key="7">
    <source>
        <dbReference type="EMBL" id="TRD23097.1"/>
    </source>
</evidence>
<dbReference type="InterPro" id="IPR002938">
    <property type="entry name" value="FAD-bd"/>
</dbReference>
<comment type="cofactor">
    <cofactor evidence="1">
        <name>FAD</name>
        <dbReference type="ChEBI" id="CHEBI:57692"/>
    </cofactor>
</comment>
<dbReference type="PANTHER" id="PTHR13789">
    <property type="entry name" value="MONOOXYGENASE"/>
    <property type="match status" value="1"/>
</dbReference>
<keyword evidence="5" id="KW-0503">Monooxygenase</keyword>
<dbReference type="InterPro" id="IPR036188">
    <property type="entry name" value="FAD/NAD-bd_sf"/>
</dbReference>
<keyword evidence="8" id="KW-1185">Reference proteome</keyword>
<evidence type="ECO:0000256" key="3">
    <source>
        <dbReference type="ARBA" id="ARBA00022827"/>
    </source>
</evidence>
<dbReference type="Gene3D" id="3.50.50.60">
    <property type="entry name" value="FAD/NAD(P)-binding domain"/>
    <property type="match status" value="1"/>
</dbReference>
<dbReference type="GO" id="GO:0071949">
    <property type="term" value="F:FAD binding"/>
    <property type="evidence" value="ECO:0007669"/>
    <property type="project" value="InterPro"/>
</dbReference>
<evidence type="ECO:0000256" key="2">
    <source>
        <dbReference type="ARBA" id="ARBA00022630"/>
    </source>
</evidence>
<evidence type="ECO:0000259" key="6">
    <source>
        <dbReference type="Pfam" id="PF01494"/>
    </source>
</evidence>
<evidence type="ECO:0000256" key="5">
    <source>
        <dbReference type="ARBA" id="ARBA00023033"/>
    </source>
</evidence>
<dbReference type="PANTHER" id="PTHR13789:SF318">
    <property type="entry name" value="GERANYLGERANYL DIPHOSPHATE REDUCTASE"/>
    <property type="match status" value="1"/>
</dbReference>
<dbReference type="OrthoDB" id="4230779at2"/>
<keyword evidence="3" id="KW-0274">FAD</keyword>
<dbReference type="SUPFAM" id="SSF51905">
    <property type="entry name" value="FAD/NAD(P)-binding domain"/>
    <property type="match status" value="1"/>
</dbReference>
<dbReference type="AlphaFoldDB" id="A0A547Q9M6"/>
<reference evidence="7 8" key="1">
    <citation type="submission" date="2019-06" db="EMBL/GenBank/DDBJ databases">
        <title>Paenimaribius caenipelagi gen. nov., sp. nov., isolated from a tidal flat.</title>
        <authorList>
            <person name="Yoon J.-H."/>
        </authorList>
    </citation>
    <scope>NUCLEOTIDE SEQUENCE [LARGE SCALE GENOMIC DNA]</scope>
    <source>
        <strain evidence="7 8">JBTF-M29</strain>
    </source>
</reference>
<protein>
    <submittedName>
        <fullName evidence="7">FAD-dependent oxidoreductase</fullName>
    </submittedName>
</protein>
<evidence type="ECO:0000256" key="1">
    <source>
        <dbReference type="ARBA" id="ARBA00001974"/>
    </source>
</evidence>
<dbReference type="Pfam" id="PF01494">
    <property type="entry name" value="FAD_binding_3"/>
    <property type="match status" value="1"/>
</dbReference>
<accession>A0A547Q9M6</accession>
<proteinExistence type="predicted"/>
<feature type="domain" description="FAD-binding" evidence="6">
    <location>
        <begin position="3"/>
        <end position="294"/>
    </location>
</feature>
<gene>
    <name evidence="7" type="ORF">FEV53_02735</name>
</gene>
<keyword evidence="4" id="KW-0560">Oxidoreductase</keyword>
<dbReference type="GO" id="GO:0004497">
    <property type="term" value="F:monooxygenase activity"/>
    <property type="evidence" value="ECO:0007669"/>
    <property type="project" value="UniProtKB-KW"/>
</dbReference>
<evidence type="ECO:0000256" key="4">
    <source>
        <dbReference type="ARBA" id="ARBA00023002"/>
    </source>
</evidence>
<dbReference type="Proteomes" id="UP000318590">
    <property type="component" value="Unassembled WGS sequence"/>
</dbReference>
<dbReference type="PRINTS" id="PR00420">
    <property type="entry name" value="RNGMNOXGNASE"/>
</dbReference>
<evidence type="ECO:0000313" key="8">
    <source>
        <dbReference type="Proteomes" id="UP000318590"/>
    </source>
</evidence>
<dbReference type="EMBL" id="VFSV01000003">
    <property type="protein sequence ID" value="TRD23097.1"/>
    <property type="molecule type" value="Genomic_DNA"/>
</dbReference>
<dbReference type="RefSeq" id="WP_142833288.1">
    <property type="nucleotide sequence ID" value="NZ_VFSV01000003.1"/>
</dbReference>
<organism evidence="7 8">
    <name type="scientific">Palleronia caenipelagi</name>
    <dbReference type="NCBI Taxonomy" id="2489174"/>
    <lineage>
        <taxon>Bacteria</taxon>
        <taxon>Pseudomonadati</taxon>
        <taxon>Pseudomonadota</taxon>
        <taxon>Alphaproteobacteria</taxon>
        <taxon>Rhodobacterales</taxon>
        <taxon>Roseobacteraceae</taxon>
        <taxon>Palleronia</taxon>
    </lineage>
</organism>
<dbReference type="InterPro" id="IPR050493">
    <property type="entry name" value="FAD-dep_Monooxygenase_BioMet"/>
</dbReference>
<name>A0A547Q9M6_9RHOB</name>
<dbReference type="SUPFAM" id="SSF54373">
    <property type="entry name" value="FAD-linked reductases, C-terminal domain"/>
    <property type="match status" value="1"/>
</dbReference>
<comment type="caution">
    <text evidence="7">The sequence shown here is derived from an EMBL/GenBank/DDBJ whole genome shotgun (WGS) entry which is preliminary data.</text>
</comment>
<keyword evidence="2" id="KW-0285">Flavoprotein</keyword>